<keyword evidence="2 7" id="KW-0813">Transport</keyword>
<dbReference type="AlphaFoldDB" id="A0A378ZUX6"/>
<comment type="subcellular location">
    <subcellularLocation>
        <location evidence="7">Cell inner membrane</location>
        <topology evidence="7">Multi-pass membrane protein</topology>
    </subcellularLocation>
    <subcellularLocation>
        <location evidence="1">Cell membrane</location>
        <topology evidence="1">Multi-pass membrane protein</topology>
    </subcellularLocation>
</comment>
<dbReference type="InterPro" id="IPR055348">
    <property type="entry name" value="DctQ"/>
</dbReference>
<feature type="transmembrane region" description="Helical" evidence="7">
    <location>
        <begin position="43"/>
        <end position="61"/>
    </location>
</feature>
<comment type="subunit">
    <text evidence="7">The complex comprises the extracytoplasmic solute receptor protein and the two transmembrane proteins.</text>
</comment>
<evidence type="ECO:0000256" key="1">
    <source>
        <dbReference type="ARBA" id="ARBA00004651"/>
    </source>
</evidence>
<accession>A0A378ZUX6</accession>
<proteinExistence type="inferred from homology"/>
<evidence type="ECO:0000259" key="8">
    <source>
        <dbReference type="Pfam" id="PF04290"/>
    </source>
</evidence>
<feature type="transmembrane region" description="Helical" evidence="7">
    <location>
        <begin position="12"/>
        <end position="37"/>
    </location>
</feature>
<dbReference type="Proteomes" id="UP000255000">
    <property type="component" value="Unassembled WGS sequence"/>
</dbReference>
<feature type="transmembrane region" description="Helical" evidence="7">
    <location>
        <begin position="91"/>
        <end position="110"/>
    </location>
</feature>
<evidence type="ECO:0000256" key="4">
    <source>
        <dbReference type="ARBA" id="ARBA00022692"/>
    </source>
</evidence>
<evidence type="ECO:0000313" key="10">
    <source>
        <dbReference type="Proteomes" id="UP000255000"/>
    </source>
</evidence>
<keyword evidence="7" id="KW-0997">Cell inner membrane</keyword>
<evidence type="ECO:0000256" key="7">
    <source>
        <dbReference type="RuleBase" id="RU369079"/>
    </source>
</evidence>
<dbReference type="GO" id="GO:0022857">
    <property type="term" value="F:transmembrane transporter activity"/>
    <property type="evidence" value="ECO:0007669"/>
    <property type="project" value="UniProtKB-UniRule"/>
</dbReference>
<name>A0A378ZUX6_9HYPH</name>
<keyword evidence="3" id="KW-1003">Cell membrane</keyword>
<reference evidence="9 10" key="1">
    <citation type="submission" date="2018-06" db="EMBL/GenBank/DDBJ databases">
        <authorList>
            <consortium name="Pathogen Informatics"/>
            <person name="Doyle S."/>
        </authorList>
    </citation>
    <scope>NUCLEOTIDE SEQUENCE [LARGE SCALE GENOMIC DNA]</scope>
    <source>
        <strain evidence="9 10">NCTC13350</strain>
    </source>
</reference>
<evidence type="ECO:0000256" key="2">
    <source>
        <dbReference type="ARBA" id="ARBA00022448"/>
    </source>
</evidence>
<organism evidence="9 10">
    <name type="scientific">Pannonibacter phragmitetus</name>
    <dbReference type="NCBI Taxonomy" id="121719"/>
    <lineage>
        <taxon>Bacteria</taxon>
        <taxon>Pseudomonadati</taxon>
        <taxon>Pseudomonadota</taxon>
        <taxon>Alphaproteobacteria</taxon>
        <taxon>Hyphomicrobiales</taxon>
        <taxon>Stappiaceae</taxon>
        <taxon>Pannonibacter</taxon>
    </lineage>
</organism>
<keyword evidence="6 7" id="KW-0472">Membrane</keyword>
<gene>
    <name evidence="9" type="ORF">NCTC13350_01917</name>
</gene>
<feature type="domain" description="Tripartite ATP-independent periplasmic transporters DctQ component" evidence="8">
    <location>
        <begin position="23"/>
        <end position="152"/>
    </location>
</feature>
<dbReference type="GO" id="GO:0005886">
    <property type="term" value="C:plasma membrane"/>
    <property type="evidence" value="ECO:0007669"/>
    <property type="project" value="UniProtKB-SubCell"/>
</dbReference>
<evidence type="ECO:0000256" key="6">
    <source>
        <dbReference type="ARBA" id="ARBA00023136"/>
    </source>
</evidence>
<feature type="transmembrane region" description="Helical" evidence="7">
    <location>
        <begin position="130"/>
        <end position="153"/>
    </location>
</feature>
<dbReference type="EMBL" id="UGSK01000001">
    <property type="protein sequence ID" value="SUB00987.1"/>
    <property type="molecule type" value="Genomic_DNA"/>
</dbReference>
<dbReference type="Pfam" id="PF04290">
    <property type="entry name" value="DctQ"/>
    <property type="match status" value="1"/>
</dbReference>
<evidence type="ECO:0000313" key="9">
    <source>
        <dbReference type="EMBL" id="SUB00987.1"/>
    </source>
</evidence>
<keyword evidence="5 7" id="KW-1133">Transmembrane helix</keyword>
<comment type="function">
    <text evidence="7">Part of the tripartite ATP-independent periplasmic (TRAP) transport system.</text>
</comment>
<protein>
    <recommendedName>
        <fullName evidence="7">TRAP transporter small permease protein</fullName>
    </recommendedName>
</protein>
<keyword evidence="4 7" id="KW-0812">Transmembrane</keyword>
<evidence type="ECO:0000256" key="3">
    <source>
        <dbReference type="ARBA" id="ARBA00022475"/>
    </source>
</evidence>
<comment type="similarity">
    <text evidence="7">Belongs to the TRAP transporter small permease family.</text>
</comment>
<sequence length="166" mass="18168">MRAAFHHLTRFCNAVTLTSLFALVVVTGVDVAGRVLFNAPLGFAYELIGVLLGIAVFAGLVDANWRRDHIRIDLADTLLGKVPGLERLADGFVWLLELAFSLLLAVMVARQALLLKDYGEQFLFLPMAKWLPIILIAVFLVLSLSGFAVHLLTRNKAPGSPARSQD</sequence>
<dbReference type="OrthoDB" id="2877624at2"/>
<evidence type="ECO:0000256" key="5">
    <source>
        <dbReference type="ARBA" id="ARBA00022989"/>
    </source>
</evidence>
<dbReference type="RefSeq" id="WP_019966179.1">
    <property type="nucleotide sequence ID" value="NZ_UGSK01000001.1"/>
</dbReference>